<dbReference type="SUPFAM" id="SSF52799">
    <property type="entry name" value="(Phosphotyrosine protein) phosphatases II"/>
    <property type="match status" value="1"/>
</dbReference>
<evidence type="ECO:0000313" key="4">
    <source>
        <dbReference type="Proteomes" id="UP001501676"/>
    </source>
</evidence>
<organism evidence="3 4">
    <name type="scientific">Cryptosporangium minutisporangium</name>
    <dbReference type="NCBI Taxonomy" id="113569"/>
    <lineage>
        <taxon>Bacteria</taxon>
        <taxon>Bacillati</taxon>
        <taxon>Actinomycetota</taxon>
        <taxon>Actinomycetes</taxon>
        <taxon>Cryptosporangiales</taxon>
        <taxon>Cryptosporangiaceae</taxon>
        <taxon>Cryptosporangium</taxon>
    </lineage>
</organism>
<dbReference type="PROSITE" id="PS50056">
    <property type="entry name" value="TYR_PHOSPHATASE_2"/>
    <property type="match status" value="1"/>
</dbReference>
<keyword evidence="4" id="KW-1185">Reference proteome</keyword>
<evidence type="ECO:0000313" key="3">
    <source>
        <dbReference type="EMBL" id="GAA3385477.1"/>
    </source>
</evidence>
<dbReference type="InterPro" id="IPR029021">
    <property type="entry name" value="Prot-tyrosine_phosphatase-like"/>
</dbReference>
<evidence type="ECO:0000256" key="1">
    <source>
        <dbReference type="ARBA" id="ARBA00009580"/>
    </source>
</evidence>
<dbReference type="PROSITE" id="PS00383">
    <property type="entry name" value="TYR_PHOSPHATASE_1"/>
    <property type="match status" value="1"/>
</dbReference>
<reference evidence="4" key="1">
    <citation type="journal article" date="2019" name="Int. J. Syst. Evol. Microbiol.">
        <title>The Global Catalogue of Microorganisms (GCM) 10K type strain sequencing project: providing services to taxonomists for standard genome sequencing and annotation.</title>
        <authorList>
            <consortium name="The Broad Institute Genomics Platform"/>
            <consortium name="The Broad Institute Genome Sequencing Center for Infectious Disease"/>
            <person name="Wu L."/>
            <person name="Ma J."/>
        </authorList>
    </citation>
    <scope>NUCLEOTIDE SEQUENCE [LARGE SCALE GENOMIC DNA]</scope>
    <source>
        <strain evidence="4">JCM 9458</strain>
    </source>
</reference>
<protein>
    <submittedName>
        <fullName evidence="3">Tyrosine-protein phosphatase</fullName>
    </submittedName>
</protein>
<proteinExistence type="inferred from homology"/>
<accession>A0ABP6SUT8</accession>
<dbReference type="Pfam" id="PF13350">
    <property type="entry name" value="Y_phosphatase3"/>
    <property type="match status" value="1"/>
</dbReference>
<feature type="domain" description="Tyrosine specific protein phosphatases" evidence="2">
    <location>
        <begin position="122"/>
        <end position="169"/>
    </location>
</feature>
<gene>
    <name evidence="3" type="ORF">GCM10020369_19170</name>
</gene>
<dbReference type="InterPro" id="IPR000387">
    <property type="entry name" value="Tyr_Pase_dom"/>
</dbReference>
<name>A0ABP6SUT8_9ACTN</name>
<dbReference type="Proteomes" id="UP001501676">
    <property type="component" value="Unassembled WGS sequence"/>
</dbReference>
<dbReference type="PANTHER" id="PTHR31126">
    <property type="entry name" value="TYROSINE-PROTEIN PHOSPHATASE"/>
    <property type="match status" value="1"/>
</dbReference>
<dbReference type="InterPro" id="IPR026893">
    <property type="entry name" value="Tyr/Ser_Pase_IphP-type"/>
</dbReference>
<comment type="caution">
    <text evidence="3">The sequence shown here is derived from an EMBL/GenBank/DDBJ whole genome shotgun (WGS) entry which is preliminary data.</text>
</comment>
<dbReference type="EMBL" id="BAAAYN010000011">
    <property type="protein sequence ID" value="GAA3385477.1"/>
    <property type="molecule type" value="Genomic_DNA"/>
</dbReference>
<comment type="similarity">
    <text evidence="1">Belongs to the protein-tyrosine phosphatase family.</text>
</comment>
<dbReference type="RefSeq" id="WP_345727643.1">
    <property type="nucleotide sequence ID" value="NZ_BAAAYN010000011.1"/>
</dbReference>
<sequence length="255" mass="27074">MDSGTERVVRLEGASNVRDLGGLTTTDGRRTRFGLLYRADAPTELTPDDVHLLVTERGLRQIVDLRSAEEVDRDGPGPLQKAGVATANHSISSDPGVGQVVPEILRGNLSGHYLGYLGSGAHRVVAAARLLADPERQPALVHCAAGKDRTGTLVAILLDAAGVRRDEIVADYALTDANMDAVVERVVRRLTAASGGVLPPSANSLPDEARRARPETMAEFLDQLTTVFGGGAGWLLAHGFADADLARFREALLED</sequence>
<dbReference type="InterPro" id="IPR016130">
    <property type="entry name" value="Tyr_Pase_AS"/>
</dbReference>
<dbReference type="PANTHER" id="PTHR31126:SF1">
    <property type="entry name" value="TYROSINE SPECIFIC PROTEIN PHOSPHATASES DOMAIN-CONTAINING PROTEIN"/>
    <property type="match status" value="1"/>
</dbReference>
<dbReference type="Gene3D" id="3.90.190.10">
    <property type="entry name" value="Protein tyrosine phosphatase superfamily"/>
    <property type="match status" value="1"/>
</dbReference>
<evidence type="ECO:0000259" key="2">
    <source>
        <dbReference type="PROSITE" id="PS50056"/>
    </source>
</evidence>